<evidence type="ECO:0000256" key="1">
    <source>
        <dbReference type="ARBA" id="ARBA00022598"/>
    </source>
</evidence>
<evidence type="ECO:0000256" key="5">
    <source>
        <dbReference type="ARBA" id="ARBA00023146"/>
    </source>
</evidence>
<evidence type="ECO:0000256" key="7">
    <source>
        <dbReference type="RuleBase" id="RU363039"/>
    </source>
</evidence>
<keyword evidence="4 7" id="KW-0648">Protein biosynthesis</keyword>
<dbReference type="InterPro" id="IPR014729">
    <property type="entry name" value="Rossmann-like_a/b/a_fold"/>
</dbReference>
<dbReference type="OrthoDB" id="9810191at2"/>
<keyword evidence="3 7" id="KW-0067">ATP-binding</keyword>
<dbReference type="SUPFAM" id="SSF52374">
    <property type="entry name" value="Nucleotidylyl transferase"/>
    <property type="match status" value="1"/>
</dbReference>
<accession>A0A3A8NCD1</accession>
<gene>
    <name evidence="9" type="ORF">D7X12_28940</name>
</gene>
<name>A0A3A8NCD1_9BACT</name>
<dbReference type="InterPro" id="IPR029038">
    <property type="entry name" value="MetRS_Zn"/>
</dbReference>
<keyword evidence="10" id="KW-1185">Reference proteome</keyword>
<protein>
    <recommendedName>
        <fullName evidence="8">Methionyl/Leucyl tRNA synthetase domain-containing protein</fullName>
    </recommendedName>
</protein>
<reference evidence="10" key="1">
    <citation type="submission" date="2018-09" db="EMBL/GenBank/DDBJ databases">
        <authorList>
            <person name="Livingstone P.G."/>
            <person name="Whitworth D.E."/>
        </authorList>
    </citation>
    <scope>NUCLEOTIDE SEQUENCE [LARGE SCALE GENOMIC DNA]</scope>
    <source>
        <strain evidence="10">CA040B</strain>
    </source>
</reference>
<evidence type="ECO:0000256" key="2">
    <source>
        <dbReference type="ARBA" id="ARBA00022741"/>
    </source>
</evidence>
<evidence type="ECO:0000256" key="3">
    <source>
        <dbReference type="ARBA" id="ARBA00022840"/>
    </source>
</evidence>
<keyword evidence="1 7" id="KW-0436">Ligase</keyword>
<dbReference type="Pfam" id="PF09334">
    <property type="entry name" value="tRNA-synt_1g"/>
    <property type="match status" value="2"/>
</dbReference>
<dbReference type="GO" id="GO:0006431">
    <property type="term" value="P:methionyl-tRNA aminoacylation"/>
    <property type="evidence" value="ECO:0007669"/>
    <property type="project" value="TreeGrafter"/>
</dbReference>
<dbReference type="InterPro" id="IPR015413">
    <property type="entry name" value="Methionyl/Leucyl_tRNA_Synth"/>
</dbReference>
<feature type="domain" description="Methionyl/Leucyl tRNA synthetase" evidence="8">
    <location>
        <begin position="20"/>
        <end position="101"/>
    </location>
</feature>
<dbReference type="PANTHER" id="PTHR45765:SF1">
    <property type="entry name" value="METHIONINE--TRNA LIGASE, CYTOPLASMIC"/>
    <property type="match status" value="1"/>
</dbReference>
<dbReference type="Gene3D" id="2.20.28.20">
    <property type="entry name" value="Methionyl-tRNA synthetase, Zn-domain"/>
    <property type="match status" value="1"/>
</dbReference>
<dbReference type="PANTHER" id="PTHR45765">
    <property type="entry name" value="METHIONINE--TRNA LIGASE"/>
    <property type="match status" value="1"/>
</dbReference>
<organism evidence="9 10">
    <name type="scientific">Corallococcus sicarius</name>
    <dbReference type="NCBI Taxonomy" id="2316726"/>
    <lineage>
        <taxon>Bacteria</taxon>
        <taxon>Pseudomonadati</taxon>
        <taxon>Myxococcota</taxon>
        <taxon>Myxococcia</taxon>
        <taxon>Myxococcales</taxon>
        <taxon>Cystobacterineae</taxon>
        <taxon>Myxococcaceae</taxon>
        <taxon>Corallococcus</taxon>
    </lineage>
</organism>
<dbReference type="Proteomes" id="UP000273405">
    <property type="component" value="Unassembled WGS sequence"/>
</dbReference>
<keyword evidence="2 7" id="KW-0547">Nucleotide-binding</keyword>
<evidence type="ECO:0000256" key="4">
    <source>
        <dbReference type="ARBA" id="ARBA00022917"/>
    </source>
</evidence>
<dbReference type="EMBL" id="RAWG01000230">
    <property type="protein sequence ID" value="RKH37622.1"/>
    <property type="molecule type" value="Genomic_DNA"/>
</dbReference>
<comment type="catalytic activity">
    <reaction evidence="6">
        <text>tRNA(Met) + L-methionine + ATP = L-methionyl-tRNA(Met) + AMP + diphosphate</text>
        <dbReference type="Rhea" id="RHEA:13481"/>
        <dbReference type="Rhea" id="RHEA-COMP:9667"/>
        <dbReference type="Rhea" id="RHEA-COMP:9698"/>
        <dbReference type="ChEBI" id="CHEBI:30616"/>
        <dbReference type="ChEBI" id="CHEBI:33019"/>
        <dbReference type="ChEBI" id="CHEBI:57844"/>
        <dbReference type="ChEBI" id="CHEBI:78442"/>
        <dbReference type="ChEBI" id="CHEBI:78530"/>
        <dbReference type="ChEBI" id="CHEBI:456215"/>
        <dbReference type="EC" id="6.1.1.10"/>
    </reaction>
</comment>
<proteinExistence type="inferred from homology"/>
<dbReference type="Gene3D" id="3.40.50.620">
    <property type="entry name" value="HUPs"/>
    <property type="match status" value="2"/>
</dbReference>
<comment type="caution">
    <text evidence="9">The sequence shown here is derived from an EMBL/GenBank/DDBJ whole genome shotgun (WGS) entry which is preliminary data.</text>
</comment>
<comment type="similarity">
    <text evidence="7">Belongs to the class-I aminoacyl-tRNA synthetase family.</text>
</comment>
<feature type="domain" description="Methionyl/Leucyl tRNA synthetase" evidence="8">
    <location>
        <begin position="164"/>
        <end position="407"/>
    </location>
</feature>
<dbReference type="InterPro" id="IPR023458">
    <property type="entry name" value="Met-tRNA_ligase_1"/>
</dbReference>
<keyword evidence="5 7" id="KW-0030">Aminoacyl-tRNA synthetase</keyword>
<dbReference type="AlphaFoldDB" id="A0A3A8NCD1"/>
<evidence type="ECO:0000313" key="10">
    <source>
        <dbReference type="Proteomes" id="UP000273405"/>
    </source>
</evidence>
<evidence type="ECO:0000313" key="9">
    <source>
        <dbReference type="EMBL" id="RKH37622.1"/>
    </source>
</evidence>
<dbReference type="GO" id="GO:0004825">
    <property type="term" value="F:methionine-tRNA ligase activity"/>
    <property type="evidence" value="ECO:0007669"/>
    <property type="project" value="UniProtKB-EC"/>
</dbReference>
<dbReference type="GO" id="GO:0005829">
    <property type="term" value="C:cytosol"/>
    <property type="evidence" value="ECO:0007669"/>
    <property type="project" value="TreeGrafter"/>
</dbReference>
<evidence type="ECO:0000256" key="6">
    <source>
        <dbReference type="ARBA" id="ARBA00047364"/>
    </source>
</evidence>
<evidence type="ECO:0000259" key="8">
    <source>
        <dbReference type="Pfam" id="PF09334"/>
    </source>
</evidence>
<sequence length="548" mass="60103">MHKLGLRGRKFFLTPVCLVPNGRAHLGHVAGPLLKMDVLRRHLLRAGAEVKMVSVSDVHESHVLIKAYVEGSTPATVANRFSAQIAQDLAALGIEYDDLINPLDREWAGTYDKVNRDFLNGIIRSGNAAVRSEPLPILAETGGAPAPEGAWRPGVGDPIVSGWLKGRCPYCEQPLVGFFCESCGGHFSPSQMQNPATAYFPGTLRFEDRTSLFLDLRKGAPAILEHLEKAQVRRDFIEIAKRYLDANGSSIRLTVPSPWGIPFEHPEVSKGQVIFSYSALLIGCHFVAGERYRQLTGSELNPLARESDVTCVLSFGIDNTVPFLVGAVGCALGQEMYKPMDHFLVNYFYDLDGSKFSTSRGHVIWAGDIVTLGGAEVDLVRAYLCLRNPEFGRLTFRADEFLQFHNELGARMAAVTNEALRTAASATAWDPGVMRYLEVELGLQTDFLTPATFDLAGAFSCVERWLQRTPALHVTADAAAAWLYGFALLAWPILPKAAQRVWTALGLPGTPSLEQTERGFVKPESGNGTYRTLTRAELNACLPASLRR</sequence>
<dbReference type="RefSeq" id="WP_120628493.1">
    <property type="nucleotide sequence ID" value="NZ_RAWG01000230.1"/>
</dbReference>
<dbReference type="GO" id="GO:0005524">
    <property type="term" value="F:ATP binding"/>
    <property type="evidence" value="ECO:0007669"/>
    <property type="project" value="UniProtKB-KW"/>
</dbReference>